<dbReference type="OrthoDB" id="247006at2759"/>
<organism evidence="3">
    <name type="scientific">Schistocephalus solidus</name>
    <name type="common">Tapeworm</name>
    <dbReference type="NCBI Taxonomy" id="70667"/>
    <lineage>
        <taxon>Eukaryota</taxon>
        <taxon>Metazoa</taxon>
        <taxon>Spiralia</taxon>
        <taxon>Lophotrochozoa</taxon>
        <taxon>Platyhelminthes</taxon>
        <taxon>Cestoda</taxon>
        <taxon>Eucestoda</taxon>
        <taxon>Diphyllobothriidea</taxon>
        <taxon>Diphyllobothriidae</taxon>
        <taxon>Schistocephalus</taxon>
    </lineage>
</organism>
<name>A0A183S8R1_SCHSO</name>
<dbReference type="Proteomes" id="UP000275846">
    <property type="component" value="Unassembled WGS sequence"/>
</dbReference>
<dbReference type="WBParaSite" id="SSLN_0000063601-mRNA-1">
    <property type="protein sequence ID" value="SSLN_0000063601-mRNA-1"/>
    <property type="gene ID" value="SSLN_0000063601"/>
</dbReference>
<dbReference type="EMBL" id="UYSU01000498">
    <property type="protein sequence ID" value="VDL85883.1"/>
    <property type="molecule type" value="Genomic_DNA"/>
</dbReference>
<reference evidence="1 2" key="2">
    <citation type="submission" date="2018-11" db="EMBL/GenBank/DDBJ databases">
        <authorList>
            <consortium name="Pathogen Informatics"/>
        </authorList>
    </citation>
    <scope>NUCLEOTIDE SEQUENCE [LARGE SCALE GENOMIC DNA]</scope>
    <source>
        <strain evidence="1 2">NST_G2</strain>
    </source>
</reference>
<accession>A0A183S8R1</accession>
<evidence type="ECO:0000313" key="2">
    <source>
        <dbReference type="Proteomes" id="UP000275846"/>
    </source>
</evidence>
<evidence type="ECO:0000313" key="1">
    <source>
        <dbReference type="EMBL" id="VDL85883.1"/>
    </source>
</evidence>
<protein>
    <submittedName>
        <fullName evidence="3">RWD domain-containing protein</fullName>
    </submittedName>
</protein>
<dbReference type="AlphaFoldDB" id="A0A183S8R1"/>
<proteinExistence type="predicted"/>
<evidence type="ECO:0000313" key="3">
    <source>
        <dbReference type="WBParaSite" id="SSLN_0000063601-mRNA-1"/>
    </source>
</evidence>
<sequence>MNLTHHVREQLRTAEFLHDFPQSVAIHRVKGFRQIDEGSVKETVQTIEYDTGEDLPGDFEQRDASVIITELPVPLPLVEMDIGRVIEILRNLSLATRLMQECIEFCHQPEPTVLVDFRWECDGSRAEQRCSPLDSRASDDLDGFENVVHFIAVRIPLDFLSRSDHPGVLQLPQPLLYKAAASEKGCFCGVILKVYVRFM</sequence>
<keyword evidence="2" id="KW-1185">Reference proteome</keyword>
<reference evidence="3" key="1">
    <citation type="submission" date="2016-06" db="UniProtKB">
        <authorList>
            <consortium name="WormBaseParasite"/>
        </authorList>
    </citation>
    <scope>IDENTIFICATION</scope>
</reference>
<gene>
    <name evidence="1" type="ORF">SSLN_LOCUS609</name>
</gene>